<dbReference type="PANTHER" id="PTHR42939">
    <property type="entry name" value="ABC TRANSPORTER ATP-BINDING PROTEIN ALBC-RELATED"/>
    <property type="match status" value="1"/>
</dbReference>
<evidence type="ECO:0000259" key="4">
    <source>
        <dbReference type="PROSITE" id="PS50893"/>
    </source>
</evidence>
<name>A0A7C9BGD2_9BACT</name>
<dbReference type="Pfam" id="PF00005">
    <property type="entry name" value="ABC_tran"/>
    <property type="match status" value="1"/>
</dbReference>
<dbReference type="InterPro" id="IPR003439">
    <property type="entry name" value="ABC_transporter-like_ATP-bd"/>
</dbReference>
<protein>
    <submittedName>
        <fullName evidence="5">ATP-binding cassette domain-containing protein</fullName>
    </submittedName>
</protein>
<keyword evidence="1" id="KW-0813">Transport</keyword>
<dbReference type="InterPro" id="IPR017871">
    <property type="entry name" value="ABC_transporter-like_CS"/>
</dbReference>
<dbReference type="Proteomes" id="UP000479293">
    <property type="component" value="Unassembled WGS sequence"/>
</dbReference>
<dbReference type="InterPro" id="IPR051782">
    <property type="entry name" value="ABC_Transporter_VariousFunc"/>
</dbReference>
<evidence type="ECO:0000256" key="3">
    <source>
        <dbReference type="ARBA" id="ARBA00022840"/>
    </source>
</evidence>
<dbReference type="PANTHER" id="PTHR42939:SF1">
    <property type="entry name" value="ABC TRANSPORTER ATP-BINDING PROTEIN ALBC-RELATED"/>
    <property type="match status" value="1"/>
</dbReference>
<dbReference type="SMART" id="SM00382">
    <property type="entry name" value="AAA"/>
    <property type="match status" value="1"/>
</dbReference>
<dbReference type="InterPro" id="IPR027417">
    <property type="entry name" value="P-loop_NTPase"/>
</dbReference>
<reference evidence="5 6" key="1">
    <citation type="submission" date="2019-10" db="EMBL/GenBank/DDBJ databases">
        <title>Draft Genome Sequence of Cytophagaceae sp. SJW1-29.</title>
        <authorList>
            <person name="Choi A."/>
        </authorList>
    </citation>
    <scope>NUCLEOTIDE SEQUENCE [LARGE SCALE GENOMIC DNA]</scope>
    <source>
        <strain evidence="5 6">SJW1-29</strain>
    </source>
</reference>
<evidence type="ECO:0000256" key="1">
    <source>
        <dbReference type="ARBA" id="ARBA00022448"/>
    </source>
</evidence>
<proteinExistence type="predicted"/>
<comment type="caution">
    <text evidence="5">The sequence shown here is derived from an EMBL/GenBank/DDBJ whole genome shotgun (WGS) entry which is preliminary data.</text>
</comment>
<dbReference type="SUPFAM" id="SSF52540">
    <property type="entry name" value="P-loop containing nucleoside triphosphate hydrolases"/>
    <property type="match status" value="1"/>
</dbReference>
<sequence>MARASISIPTNLQLFESNLLVKISAKEVGKKFVSEWIVRGVNLLLETGESYTLVGPNGSGKSTLLQLLMGNMPPSEGTIHYEMAGKELDIDDWYRQIVLAAPYLELIEEFTLRETVVFHQKFKPLKNGLSAADFEDFVQLSHARNKALRHYSSGMKQRVKLGLAFLSDVPVVLLDEPTSNLDAAGSKWYLDNVVKLTDNQLVLLGSNQPQEYEFCKNIISVSAFKR</sequence>
<evidence type="ECO:0000313" key="5">
    <source>
        <dbReference type="EMBL" id="MPR35220.1"/>
    </source>
</evidence>
<organism evidence="5 6">
    <name type="scientific">Salmonirosea aquatica</name>
    <dbReference type="NCBI Taxonomy" id="2654236"/>
    <lineage>
        <taxon>Bacteria</taxon>
        <taxon>Pseudomonadati</taxon>
        <taxon>Bacteroidota</taxon>
        <taxon>Cytophagia</taxon>
        <taxon>Cytophagales</taxon>
        <taxon>Spirosomataceae</taxon>
        <taxon>Salmonirosea</taxon>
    </lineage>
</organism>
<keyword evidence="6" id="KW-1185">Reference proteome</keyword>
<dbReference type="PROSITE" id="PS00211">
    <property type="entry name" value="ABC_TRANSPORTER_1"/>
    <property type="match status" value="1"/>
</dbReference>
<keyword evidence="2" id="KW-0547">Nucleotide-binding</keyword>
<evidence type="ECO:0000313" key="6">
    <source>
        <dbReference type="Proteomes" id="UP000479293"/>
    </source>
</evidence>
<dbReference type="PROSITE" id="PS50893">
    <property type="entry name" value="ABC_TRANSPORTER_2"/>
    <property type="match status" value="1"/>
</dbReference>
<accession>A0A7C9BGD2</accession>
<evidence type="ECO:0000256" key="2">
    <source>
        <dbReference type="ARBA" id="ARBA00022741"/>
    </source>
</evidence>
<dbReference type="GO" id="GO:0005524">
    <property type="term" value="F:ATP binding"/>
    <property type="evidence" value="ECO:0007669"/>
    <property type="project" value="UniProtKB-KW"/>
</dbReference>
<dbReference type="AlphaFoldDB" id="A0A7C9BGD2"/>
<dbReference type="Gene3D" id="3.40.50.300">
    <property type="entry name" value="P-loop containing nucleotide triphosphate hydrolases"/>
    <property type="match status" value="1"/>
</dbReference>
<dbReference type="InterPro" id="IPR003593">
    <property type="entry name" value="AAA+_ATPase"/>
</dbReference>
<keyword evidence="3 5" id="KW-0067">ATP-binding</keyword>
<dbReference type="GO" id="GO:0016887">
    <property type="term" value="F:ATP hydrolysis activity"/>
    <property type="evidence" value="ECO:0007669"/>
    <property type="project" value="InterPro"/>
</dbReference>
<dbReference type="EMBL" id="WHLY01000002">
    <property type="protein sequence ID" value="MPR35220.1"/>
    <property type="molecule type" value="Genomic_DNA"/>
</dbReference>
<feature type="domain" description="ABC transporter" evidence="4">
    <location>
        <begin position="23"/>
        <end position="223"/>
    </location>
</feature>
<gene>
    <name evidence="5" type="ORF">GBK04_18155</name>
</gene>